<dbReference type="Pfam" id="PF00702">
    <property type="entry name" value="Hydrolase"/>
    <property type="match status" value="1"/>
</dbReference>
<dbReference type="NCBIfam" id="TIGR01549">
    <property type="entry name" value="HAD-SF-IA-v1"/>
    <property type="match status" value="1"/>
</dbReference>
<keyword evidence="2 4" id="KW-0378">Hydrolase</keyword>
<keyword evidence="3" id="KW-0460">Magnesium</keyword>
<dbReference type="InterPro" id="IPR006439">
    <property type="entry name" value="HAD-SF_hydro_IA"/>
</dbReference>
<dbReference type="SFLD" id="SFLDG01129">
    <property type="entry name" value="C1.5:_HAD__Beta-PGM__Phosphata"/>
    <property type="match status" value="1"/>
</dbReference>
<comment type="cofactor">
    <cofactor evidence="1">
        <name>Mg(2+)</name>
        <dbReference type="ChEBI" id="CHEBI:18420"/>
    </cofactor>
</comment>
<dbReference type="SUPFAM" id="SSF56784">
    <property type="entry name" value="HAD-like"/>
    <property type="match status" value="1"/>
</dbReference>
<sequence>MSDIAAVTVDLDDTLFDQRAWLDGAWQAVASAGSAFGLEPTTLLAALRRIAAEGSDRGKIIDRALLAVGVPEWELAALVPGLVGAFRSHAPTTLPCFPGVAEALADVRRLIPVGCVTDGDPHIQRAKLRALGLRDVFDVVVYSDELGREHRKPSPVPFRHALAALGVPPEHAVHIGDRPGKDVAGARAAGMRAIRVYTGEYAGQPDDPEPWRAFPDAGAALRWLVRQLAGVPAGSRLAD</sequence>
<name>A0LSK2_ACIC1</name>
<proteinExistence type="predicted"/>
<dbReference type="GO" id="GO:0016787">
    <property type="term" value="F:hydrolase activity"/>
    <property type="evidence" value="ECO:0007669"/>
    <property type="project" value="UniProtKB-KW"/>
</dbReference>
<dbReference type="NCBIfam" id="TIGR01509">
    <property type="entry name" value="HAD-SF-IA-v3"/>
    <property type="match status" value="1"/>
</dbReference>
<dbReference type="EMBL" id="CP000481">
    <property type="protein sequence ID" value="ABK52412.1"/>
    <property type="molecule type" value="Genomic_DNA"/>
</dbReference>
<dbReference type="InterPro" id="IPR051400">
    <property type="entry name" value="HAD-like_hydrolase"/>
</dbReference>
<dbReference type="Gene3D" id="1.20.120.1600">
    <property type="match status" value="1"/>
</dbReference>
<gene>
    <name evidence="4" type="ordered locus">Acel_0639</name>
</gene>
<dbReference type="OrthoDB" id="3680851at2"/>
<protein>
    <submittedName>
        <fullName evidence="4">HAD-superfamily hydrolase, subfamily IA, variant 1</fullName>
    </submittedName>
</protein>
<evidence type="ECO:0000256" key="1">
    <source>
        <dbReference type="ARBA" id="ARBA00001946"/>
    </source>
</evidence>
<dbReference type="eggNOG" id="COG1011">
    <property type="taxonomic scope" value="Bacteria"/>
</dbReference>
<dbReference type="Proteomes" id="UP000008221">
    <property type="component" value="Chromosome"/>
</dbReference>
<dbReference type="RefSeq" id="WP_011719475.1">
    <property type="nucleotide sequence ID" value="NC_008578.1"/>
</dbReference>
<evidence type="ECO:0000256" key="2">
    <source>
        <dbReference type="ARBA" id="ARBA00022801"/>
    </source>
</evidence>
<organism evidence="4 5">
    <name type="scientific">Acidothermus cellulolyticus (strain ATCC 43068 / DSM 8971 / 11B)</name>
    <dbReference type="NCBI Taxonomy" id="351607"/>
    <lineage>
        <taxon>Bacteria</taxon>
        <taxon>Bacillati</taxon>
        <taxon>Actinomycetota</taxon>
        <taxon>Actinomycetes</taxon>
        <taxon>Acidothermales</taxon>
        <taxon>Acidothermaceae</taxon>
        <taxon>Acidothermus</taxon>
    </lineage>
</organism>
<dbReference type="GO" id="GO:0044281">
    <property type="term" value="P:small molecule metabolic process"/>
    <property type="evidence" value="ECO:0007669"/>
    <property type="project" value="UniProtKB-ARBA"/>
</dbReference>
<evidence type="ECO:0000313" key="5">
    <source>
        <dbReference type="Proteomes" id="UP000008221"/>
    </source>
</evidence>
<dbReference type="InterPro" id="IPR023214">
    <property type="entry name" value="HAD_sf"/>
</dbReference>
<dbReference type="InParanoid" id="A0LSK2"/>
<dbReference type="KEGG" id="ace:Acel_0639"/>
<dbReference type="PANTHER" id="PTHR46470">
    <property type="entry name" value="N-ACYLNEURAMINATE-9-PHOSPHATASE"/>
    <property type="match status" value="1"/>
</dbReference>
<dbReference type="SFLD" id="SFLDS00003">
    <property type="entry name" value="Haloacid_Dehalogenase"/>
    <property type="match status" value="1"/>
</dbReference>
<reference evidence="4 5" key="1">
    <citation type="journal article" date="2009" name="Genome Res.">
        <title>Complete genome of the cellulolytic thermophile Acidothermus cellulolyticus 11B provides insights into its ecophysiological and evolutionary adaptations.</title>
        <authorList>
            <person name="Barabote R.D."/>
            <person name="Xie G."/>
            <person name="Leu D.H."/>
            <person name="Normand P."/>
            <person name="Necsulea A."/>
            <person name="Daubin V."/>
            <person name="Medigue C."/>
            <person name="Adney W.S."/>
            <person name="Xu X.C."/>
            <person name="Lapidus A."/>
            <person name="Parales R.E."/>
            <person name="Detter C."/>
            <person name="Pujic P."/>
            <person name="Bruce D."/>
            <person name="Lavire C."/>
            <person name="Challacombe J.F."/>
            <person name="Brettin T.S."/>
            <person name="Berry A.M."/>
        </authorList>
    </citation>
    <scope>NUCLEOTIDE SEQUENCE [LARGE SCALE GENOMIC DNA]</scope>
    <source>
        <strain evidence="5">ATCC 43068 / DSM 8971 / 11B</strain>
    </source>
</reference>
<dbReference type="AlphaFoldDB" id="A0LSK2"/>
<evidence type="ECO:0000256" key="3">
    <source>
        <dbReference type="ARBA" id="ARBA00022842"/>
    </source>
</evidence>
<dbReference type="InterPro" id="IPR036412">
    <property type="entry name" value="HAD-like_sf"/>
</dbReference>
<dbReference type="STRING" id="351607.Acel_0639"/>
<accession>A0LSK2</accession>
<dbReference type="HOGENOM" id="CLU_045011_8_3_11"/>
<keyword evidence="5" id="KW-1185">Reference proteome</keyword>
<evidence type="ECO:0000313" key="4">
    <source>
        <dbReference type="EMBL" id="ABK52412.1"/>
    </source>
</evidence>
<dbReference type="Gene3D" id="3.40.50.1000">
    <property type="entry name" value="HAD superfamily/HAD-like"/>
    <property type="match status" value="1"/>
</dbReference>